<feature type="compositionally biased region" description="Polar residues" evidence="1">
    <location>
        <begin position="449"/>
        <end position="466"/>
    </location>
</feature>
<accession>A0A4Q1BVV9</accession>
<dbReference type="CDD" id="cd12432">
    <property type="entry name" value="RRM_ACINU"/>
    <property type="match status" value="1"/>
</dbReference>
<feature type="region of interest" description="Disordered" evidence="1">
    <location>
        <begin position="42"/>
        <end position="283"/>
    </location>
</feature>
<dbReference type="VEuPathDB" id="FungiDB:TREMEDRAFT_74274"/>
<dbReference type="PROSITE" id="PS50800">
    <property type="entry name" value="SAP"/>
    <property type="match status" value="1"/>
</dbReference>
<feature type="region of interest" description="Disordered" evidence="1">
    <location>
        <begin position="479"/>
        <end position="563"/>
    </location>
</feature>
<dbReference type="InterPro" id="IPR034257">
    <property type="entry name" value="Acinus_RRM"/>
</dbReference>
<dbReference type="SUPFAM" id="SSF68906">
    <property type="entry name" value="SAP domain"/>
    <property type="match status" value="1"/>
</dbReference>
<dbReference type="PANTHER" id="PTHR47031:SF3">
    <property type="entry name" value="SAP DOMAIN-CONTAINING PROTEIN"/>
    <property type="match status" value="1"/>
</dbReference>
<feature type="compositionally biased region" description="Polar residues" evidence="1">
    <location>
        <begin position="71"/>
        <end position="87"/>
    </location>
</feature>
<evidence type="ECO:0000259" key="2">
    <source>
        <dbReference type="PROSITE" id="PS50800"/>
    </source>
</evidence>
<dbReference type="InterPro" id="IPR003034">
    <property type="entry name" value="SAP_dom"/>
</dbReference>
<evidence type="ECO:0000313" key="4">
    <source>
        <dbReference type="Proteomes" id="UP000289152"/>
    </source>
</evidence>
<feature type="compositionally biased region" description="Basic and acidic residues" evidence="1">
    <location>
        <begin position="231"/>
        <end position="242"/>
    </location>
</feature>
<feature type="compositionally biased region" description="Low complexity" evidence="1">
    <location>
        <begin position="250"/>
        <end position="259"/>
    </location>
</feature>
<feature type="compositionally biased region" description="Low complexity" evidence="1">
    <location>
        <begin position="158"/>
        <end position="168"/>
    </location>
</feature>
<dbReference type="PANTHER" id="PTHR47031">
    <property type="entry name" value="SAP DNA-BINDING DOMAIN-CONTAINING PROTEIN"/>
    <property type="match status" value="1"/>
</dbReference>
<feature type="compositionally biased region" description="Gly residues" evidence="1">
    <location>
        <begin position="509"/>
        <end position="524"/>
    </location>
</feature>
<dbReference type="EMBL" id="SDIL01000002">
    <property type="protein sequence ID" value="RXK42275.1"/>
    <property type="molecule type" value="Genomic_DNA"/>
</dbReference>
<dbReference type="InterPro" id="IPR036361">
    <property type="entry name" value="SAP_dom_sf"/>
</dbReference>
<dbReference type="Gene3D" id="1.10.720.30">
    <property type="entry name" value="SAP domain"/>
    <property type="match status" value="1"/>
</dbReference>
<dbReference type="Proteomes" id="UP000289152">
    <property type="component" value="Unassembled WGS sequence"/>
</dbReference>
<sequence length="563" mass="60140">MSNHPQVDVKSLKVAELKEELELRGLDTKGLKAVLADRLQKAQDLDVSGGTEVAPLPDQVGEDALPPKELAQTTPVLEQPDSPSAAENQDHLLSPPAGNKSDAAPQETNGLQDDISGTGEAELELADGLDGVGGSMVEHEPPSPTPADISELEAVEPAALDSEVAADVAAEEAKDGFPSPLQPLSPAPVEDVEMQDSESKSPVPQPQPASPPREVSEEEEKQAVPEETVEDVQKGENGKVENDDVEMLNSPSSPARPSSPSQPPPGKSKPITRNYPPLPPSLSHLIHPPTRVIYISNLRRPLMHSQLHDYLFPSTPESSESLSILFPTPKNPFASTSYPGLWLSGVKDHAYAVYSSTDEAIHTVERIEGLRWPEDTGAELQCQFIDEDQVRSLVEREEFAWGSGRQKLSLRIVEVDGEFKFLLEGGGALGARPSVGRQSLENRGLNDMRGQQGQIRTPPLTGSNTMGPRGMNIMGRGGIPTGPSGRSLAPGPGEQGMGRPPPMMMGNRNGPGGYGGNGGYGGQRGPMERNGEHYGVSDGRGMPVKRTRVRPSLMWREGPGATV</sequence>
<organism evidence="3 4">
    <name type="scientific">Tremella mesenterica</name>
    <name type="common">Jelly fungus</name>
    <dbReference type="NCBI Taxonomy" id="5217"/>
    <lineage>
        <taxon>Eukaryota</taxon>
        <taxon>Fungi</taxon>
        <taxon>Dikarya</taxon>
        <taxon>Basidiomycota</taxon>
        <taxon>Agaricomycotina</taxon>
        <taxon>Tremellomycetes</taxon>
        <taxon>Tremellales</taxon>
        <taxon>Tremellaceae</taxon>
        <taxon>Tremella</taxon>
    </lineage>
</organism>
<dbReference type="InParanoid" id="A0A4Q1BVV9"/>
<reference evidence="3 4" key="1">
    <citation type="submission" date="2016-06" db="EMBL/GenBank/DDBJ databases">
        <title>Evolution of pathogenesis and genome organization in the Tremellales.</title>
        <authorList>
            <person name="Cuomo C."/>
            <person name="Litvintseva A."/>
            <person name="Heitman J."/>
            <person name="Chen Y."/>
            <person name="Sun S."/>
            <person name="Springer D."/>
            <person name="Dromer F."/>
            <person name="Young S."/>
            <person name="Zeng Q."/>
            <person name="Chapman S."/>
            <person name="Gujja S."/>
            <person name="Saif S."/>
            <person name="Birren B."/>
        </authorList>
    </citation>
    <scope>NUCLEOTIDE SEQUENCE [LARGE SCALE GENOMIC DNA]</scope>
    <source>
        <strain evidence="3 4">ATCC 28783</strain>
    </source>
</reference>
<comment type="caution">
    <text evidence="3">The sequence shown here is derived from an EMBL/GenBank/DDBJ whole genome shotgun (WGS) entry which is preliminary data.</text>
</comment>
<dbReference type="AlphaFoldDB" id="A0A4Q1BVV9"/>
<dbReference type="Pfam" id="PF02037">
    <property type="entry name" value="SAP"/>
    <property type="match status" value="1"/>
</dbReference>
<evidence type="ECO:0000313" key="3">
    <source>
        <dbReference type="EMBL" id="RXK42275.1"/>
    </source>
</evidence>
<feature type="domain" description="SAP" evidence="2">
    <location>
        <begin position="9"/>
        <end position="43"/>
    </location>
</feature>
<proteinExistence type="predicted"/>
<name>A0A4Q1BVV9_TREME</name>
<gene>
    <name evidence="3" type="ORF">M231_00265</name>
</gene>
<dbReference type="OrthoDB" id="5348404at2759"/>
<dbReference type="STRING" id="5217.A0A4Q1BVV9"/>
<feature type="region of interest" description="Disordered" evidence="1">
    <location>
        <begin position="448"/>
        <end position="467"/>
    </location>
</feature>
<keyword evidence="4" id="KW-1185">Reference proteome</keyword>
<protein>
    <recommendedName>
        <fullName evidence="2">SAP domain-containing protein</fullName>
    </recommendedName>
</protein>
<dbReference type="SMART" id="SM00513">
    <property type="entry name" value="SAP"/>
    <property type="match status" value="1"/>
</dbReference>
<evidence type="ECO:0000256" key="1">
    <source>
        <dbReference type="SAM" id="MobiDB-lite"/>
    </source>
</evidence>